<feature type="non-terminal residue" evidence="2">
    <location>
        <position position="81"/>
    </location>
</feature>
<evidence type="ECO:0000256" key="1">
    <source>
        <dbReference type="SAM" id="MobiDB-lite"/>
    </source>
</evidence>
<evidence type="ECO:0000313" key="2">
    <source>
        <dbReference type="EMBL" id="GFA58232.1"/>
    </source>
</evidence>
<reference evidence="2" key="1">
    <citation type="journal article" date="2019" name="Sci. Rep.">
        <title>Draft genome of Tanacetum cinerariifolium, the natural source of mosquito coil.</title>
        <authorList>
            <person name="Yamashiro T."/>
            <person name="Shiraishi A."/>
            <person name="Satake H."/>
            <person name="Nakayama K."/>
        </authorList>
    </citation>
    <scope>NUCLEOTIDE SEQUENCE</scope>
</reference>
<protein>
    <submittedName>
        <fullName evidence="2">Uncharacterized protein</fullName>
    </submittedName>
</protein>
<proteinExistence type="predicted"/>
<gene>
    <name evidence="2" type="ORF">Tci_630204</name>
</gene>
<sequence>MVPTAVLTKSKLVPLTAARQVTTAVSPNNVTRPRPAKTIVTKPHSPPKRNINRRPSPKASNFSPKVTAAKAPMVNAIKGNW</sequence>
<accession>A0A699JW99</accession>
<name>A0A699JW99_TANCI</name>
<organism evidence="2">
    <name type="scientific">Tanacetum cinerariifolium</name>
    <name type="common">Dalmatian daisy</name>
    <name type="synonym">Chrysanthemum cinerariifolium</name>
    <dbReference type="NCBI Taxonomy" id="118510"/>
    <lineage>
        <taxon>Eukaryota</taxon>
        <taxon>Viridiplantae</taxon>
        <taxon>Streptophyta</taxon>
        <taxon>Embryophyta</taxon>
        <taxon>Tracheophyta</taxon>
        <taxon>Spermatophyta</taxon>
        <taxon>Magnoliopsida</taxon>
        <taxon>eudicotyledons</taxon>
        <taxon>Gunneridae</taxon>
        <taxon>Pentapetalae</taxon>
        <taxon>asterids</taxon>
        <taxon>campanulids</taxon>
        <taxon>Asterales</taxon>
        <taxon>Asteraceae</taxon>
        <taxon>Asteroideae</taxon>
        <taxon>Anthemideae</taxon>
        <taxon>Anthemidinae</taxon>
        <taxon>Tanacetum</taxon>
    </lineage>
</organism>
<feature type="compositionally biased region" description="Basic residues" evidence="1">
    <location>
        <begin position="45"/>
        <end position="56"/>
    </location>
</feature>
<feature type="region of interest" description="Disordered" evidence="1">
    <location>
        <begin position="27"/>
        <end position="67"/>
    </location>
</feature>
<dbReference type="AlphaFoldDB" id="A0A699JW99"/>
<comment type="caution">
    <text evidence="2">The sequence shown here is derived from an EMBL/GenBank/DDBJ whole genome shotgun (WGS) entry which is preliminary data.</text>
</comment>
<dbReference type="EMBL" id="BKCJ010449560">
    <property type="protein sequence ID" value="GFA58232.1"/>
    <property type="molecule type" value="Genomic_DNA"/>
</dbReference>